<evidence type="ECO:0000313" key="2">
    <source>
        <dbReference type="Proteomes" id="UP000492821"/>
    </source>
</evidence>
<dbReference type="CDD" id="cd18186">
    <property type="entry name" value="BTB_POZ_ZBTB_KLHL-like"/>
    <property type="match status" value="1"/>
</dbReference>
<dbReference type="PROSITE" id="PS50097">
    <property type="entry name" value="BTB"/>
    <property type="match status" value="1"/>
</dbReference>
<dbReference type="Gene3D" id="2.60.210.10">
    <property type="entry name" value="Apoptosis, Tumor Necrosis Factor Receptor Associated Protein 2, Chain A"/>
    <property type="match status" value="1"/>
</dbReference>
<reference evidence="3" key="2">
    <citation type="submission" date="2020-10" db="UniProtKB">
        <authorList>
            <consortium name="WormBaseParasite"/>
        </authorList>
    </citation>
    <scope>IDENTIFICATION</scope>
</reference>
<evidence type="ECO:0000259" key="1">
    <source>
        <dbReference type="PROSITE" id="PS50097"/>
    </source>
</evidence>
<dbReference type="Gene3D" id="3.30.710.10">
    <property type="entry name" value="Potassium Channel Kv1.1, Chain A"/>
    <property type="match status" value="1"/>
</dbReference>
<dbReference type="Proteomes" id="UP000492821">
    <property type="component" value="Unassembled WGS sequence"/>
</dbReference>
<dbReference type="SUPFAM" id="SSF54695">
    <property type="entry name" value="POZ domain"/>
    <property type="match status" value="1"/>
</dbReference>
<organism evidence="2 3">
    <name type="scientific">Panagrellus redivivus</name>
    <name type="common">Microworm</name>
    <dbReference type="NCBI Taxonomy" id="6233"/>
    <lineage>
        <taxon>Eukaryota</taxon>
        <taxon>Metazoa</taxon>
        <taxon>Ecdysozoa</taxon>
        <taxon>Nematoda</taxon>
        <taxon>Chromadorea</taxon>
        <taxon>Rhabditida</taxon>
        <taxon>Tylenchina</taxon>
        <taxon>Panagrolaimomorpha</taxon>
        <taxon>Panagrolaimoidea</taxon>
        <taxon>Panagrolaimidae</taxon>
        <taxon>Panagrellus</taxon>
    </lineage>
</organism>
<proteinExistence type="predicted"/>
<dbReference type="InterPro" id="IPR011333">
    <property type="entry name" value="SKP1/BTB/POZ_sf"/>
</dbReference>
<dbReference type="Pfam" id="PF00651">
    <property type="entry name" value="BTB"/>
    <property type="match status" value="1"/>
</dbReference>
<dbReference type="CDD" id="cd14733">
    <property type="entry name" value="BACK"/>
    <property type="match status" value="1"/>
</dbReference>
<feature type="domain" description="BTB" evidence="1">
    <location>
        <begin position="162"/>
        <end position="221"/>
    </location>
</feature>
<keyword evidence="2" id="KW-1185">Reference proteome</keyword>
<dbReference type="InterPro" id="IPR008974">
    <property type="entry name" value="TRAF-like"/>
</dbReference>
<dbReference type="SMART" id="SM00225">
    <property type="entry name" value="BTB"/>
    <property type="match status" value="1"/>
</dbReference>
<dbReference type="SUPFAM" id="SSF49599">
    <property type="entry name" value="TRAF domain-like"/>
    <property type="match status" value="1"/>
</dbReference>
<evidence type="ECO:0000313" key="3">
    <source>
        <dbReference type="WBParaSite" id="Pan_g8540.t1"/>
    </source>
</evidence>
<protein>
    <submittedName>
        <fullName evidence="3">BTB domain-containing protein</fullName>
    </submittedName>
</protein>
<reference evidence="2" key="1">
    <citation type="journal article" date="2013" name="Genetics">
        <title>The draft genome and transcriptome of Panagrellus redivivus are shaped by the harsh demands of a free-living lifestyle.</title>
        <authorList>
            <person name="Srinivasan J."/>
            <person name="Dillman A.R."/>
            <person name="Macchietto M.G."/>
            <person name="Heikkinen L."/>
            <person name="Lakso M."/>
            <person name="Fracchia K.M."/>
            <person name="Antoshechkin I."/>
            <person name="Mortazavi A."/>
            <person name="Wong G."/>
            <person name="Sternberg P.W."/>
        </authorList>
    </citation>
    <scope>NUCLEOTIDE SEQUENCE [LARGE SCALE GENOMIC DNA]</scope>
    <source>
        <strain evidence="2">MT8872</strain>
    </source>
</reference>
<name>A0A7E4W9A7_PANRE</name>
<accession>A0A7E4W9A7</accession>
<dbReference type="WBParaSite" id="Pan_g8540.t1">
    <property type="protein sequence ID" value="Pan_g8540.t1"/>
    <property type="gene ID" value="Pan_g8540"/>
</dbReference>
<dbReference type="InterPro" id="IPR000210">
    <property type="entry name" value="BTB/POZ_dom"/>
</dbReference>
<dbReference type="PANTHER" id="PTHR24413">
    <property type="entry name" value="SPECKLE-TYPE POZ PROTEIN"/>
    <property type="match status" value="1"/>
</dbReference>
<dbReference type="AlphaFoldDB" id="A0A7E4W9A7"/>
<sequence length="322" mass="36707">MPSLVSLFTKSRKPPNKPITRVKDEQTITISKTDLEDVPLGVKLTCERIIPSTNGVKWWIQHYPSGRDEESSGFIGIFVRISEAVKLTIVFKIKNSSIQKTFTKEYKKNGSFGFVRFAKHDAVGDLFVDGKLSIVCSIEFKMSVPFSSQPPPVFQHCGHVPMDFEIIVEKKKIMVHKSVLSLLSPVFNAMLSHKTKESKSGQVEIPDFDYATVKAAIKFCYGNGPAKPSTKLFIDILRFADKYNIEAITKHLEEQFITFLSLKDFCIIVNYAWDYSRSDLKKACAKFFSVYKNKVTKLPKFFDLSSELVFELLKLSHEFDKK</sequence>